<proteinExistence type="predicted"/>
<feature type="domain" description="HTH gntR-type" evidence="4">
    <location>
        <begin position="9"/>
        <end position="76"/>
    </location>
</feature>
<organism evidence="5 6">
    <name type="scientific">Streptomyces kanamyceticus</name>
    <dbReference type="NCBI Taxonomy" id="1967"/>
    <lineage>
        <taxon>Bacteria</taxon>
        <taxon>Bacillati</taxon>
        <taxon>Actinomycetota</taxon>
        <taxon>Actinomycetes</taxon>
        <taxon>Kitasatosporales</taxon>
        <taxon>Streptomycetaceae</taxon>
        <taxon>Streptomyces</taxon>
    </lineage>
</organism>
<dbReference type="PROSITE" id="PS50949">
    <property type="entry name" value="HTH_GNTR"/>
    <property type="match status" value="1"/>
</dbReference>
<dbReference type="CDD" id="cd07377">
    <property type="entry name" value="WHTH_GntR"/>
    <property type="match status" value="1"/>
</dbReference>
<dbReference type="Pfam" id="PF07702">
    <property type="entry name" value="UTRA"/>
    <property type="match status" value="1"/>
</dbReference>
<dbReference type="InterPro" id="IPR036388">
    <property type="entry name" value="WH-like_DNA-bd_sf"/>
</dbReference>
<dbReference type="Proteomes" id="UP000325529">
    <property type="component" value="Chromosome"/>
</dbReference>
<dbReference type="KEGG" id="ska:CP970_22095"/>
<dbReference type="PANTHER" id="PTHR44846:SF17">
    <property type="entry name" value="GNTR-FAMILY TRANSCRIPTIONAL REGULATOR"/>
    <property type="match status" value="1"/>
</dbReference>
<reference evidence="5 6" key="1">
    <citation type="submission" date="2017-09" db="EMBL/GenBank/DDBJ databases">
        <authorList>
            <person name="Lee N."/>
            <person name="Cho B.-K."/>
        </authorList>
    </citation>
    <scope>NUCLEOTIDE SEQUENCE [LARGE SCALE GENOMIC DNA]</scope>
    <source>
        <strain evidence="5 6">ATCC 12853</strain>
    </source>
</reference>
<dbReference type="InterPro" id="IPR000524">
    <property type="entry name" value="Tscrpt_reg_HTH_GntR"/>
</dbReference>
<dbReference type="GO" id="GO:0003700">
    <property type="term" value="F:DNA-binding transcription factor activity"/>
    <property type="evidence" value="ECO:0007669"/>
    <property type="project" value="InterPro"/>
</dbReference>
<name>A0A5J6GHC0_STRKN</name>
<dbReference type="Pfam" id="PF00392">
    <property type="entry name" value="GntR"/>
    <property type="match status" value="1"/>
</dbReference>
<dbReference type="GO" id="GO:0045892">
    <property type="term" value="P:negative regulation of DNA-templated transcription"/>
    <property type="evidence" value="ECO:0007669"/>
    <property type="project" value="TreeGrafter"/>
</dbReference>
<keyword evidence="3" id="KW-0804">Transcription</keyword>
<dbReference type="InterPro" id="IPR011663">
    <property type="entry name" value="UTRA"/>
</dbReference>
<dbReference type="SUPFAM" id="SSF46785">
    <property type="entry name" value="Winged helix' DNA-binding domain"/>
    <property type="match status" value="1"/>
</dbReference>
<evidence type="ECO:0000256" key="1">
    <source>
        <dbReference type="ARBA" id="ARBA00023015"/>
    </source>
</evidence>
<protein>
    <submittedName>
        <fullName evidence="5">GntR family transcriptional regulator</fullName>
    </submittedName>
</protein>
<dbReference type="SUPFAM" id="SSF64288">
    <property type="entry name" value="Chorismate lyase-like"/>
    <property type="match status" value="1"/>
</dbReference>
<dbReference type="Gene3D" id="1.10.10.10">
    <property type="entry name" value="Winged helix-like DNA-binding domain superfamily/Winged helix DNA-binding domain"/>
    <property type="match status" value="1"/>
</dbReference>
<evidence type="ECO:0000259" key="4">
    <source>
        <dbReference type="PROSITE" id="PS50949"/>
    </source>
</evidence>
<dbReference type="InterPro" id="IPR036390">
    <property type="entry name" value="WH_DNA-bd_sf"/>
</dbReference>
<keyword evidence="1" id="KW-0805">Transcription regulation</keyword>
<dbReference type="SMART" id="SM00866">
    <property type="entry name" value="UTRA"/>
    <property type="match status" value="1"/>
</dbReference>
<dbReference type="InterPro" id="IPR028978">
    <property type="entry name" value="Chorismate_lyase_/UTRA_dom_sf"/>
</dbReference>
<accession>A0A5J6GHC0</accession>
<keyword evidence="6" id="KW-1185">Reference proteome</keyword>
<dbReference type="OrthoDB" id="3192286at2"/>
<evidence type="ECO:0000313" key="5">
    <source>
        <dbReference type="EMBL" id="QEU93258.1"/>
    </source>
</evidence>
<evidence type="ECO:0000256" key="2">
    <source>
        <dbReference type="ARBA" id="ARBA00023125"/>
    </source>
</evidence>
<dbReference type="GO" id="GO:0003677">
    <property type="term" value="F:DNA binding"/>
    <property type="evidence" value="ECO:0007669"/>
    <property type="project" value="UniProtKB-KW"/>
</dbReference>
<dbReference type="PANTHER" id="PTHR44846">
    <property type="entry name" value="MANNOSYL-D-GLYCERATE TRANSPORT/METABOLISM SYSTEM REPRESSOR MNGR-RELATED"/>
    <property type="match status" value="1"/>
</dbReference>
<dbReference type="InterPro" id="IPR050679">
    <property type="entry name" value="Bact_HTH_transcr_reg"/>
</dbReference>
<keyword evidence="2" id="KW-0238">DNA-binding</keyword>
<dbReference type="RefSeq" id="WP_055552842.1">
    <property type="nucleotide sequence ID" value="NZ_CP023699.1"/>
</dbReference>
<dbReference type="Gene3D" id="3.40.1410.10">
    <property type="entry name" value="Chorismate lyase-like"/>
    <property type="match status" value="1"/>
</dbReference>
<dbReference type="EMBL" id="CP023699">
    <property type="protein sequence ID" value="QEU93258.1"/>
    <property type="molecule type" value="Genomic_DNA"/>
</dbReference>
<sequence>MTPRVQRAAPPFMQIADHFRQQIIDGVLTQDTKLPSVADIAEEWGVATATAAKGLKQLQAEGYVRASTQGTFVDLGRKLTSGSDRLQLQRATGSGFRPGERVEIVAASLMPAPAEVAEALGLEEGASVIRRQRRYLDDEGVITLSTSWLSGGLAEQAPELAVAETLPKMTFGLIEDRTGRRTVRRRDVVGLKPVPEDAAELLGVEAGSPALTMTNYYWDQDGSMVEYATDYLGAGRQLTAEYDIT</sequence>
<dbReference type="AlphaFoldDB" id="A0A5J6GHC0"/>
<dbReference type="SMART" id="SM00345">
    <property type="entry name" value="HTH_GNTR"/>
    <property type="match status" value="1"/>
</dbReference>
<evidence type="ECO:0000313" key="6">
    <source>
        <dbReference type="Proteomes" id="UP000325529"/>
    </source>
</evidence>
<gene>
    <name evidence="5" type="ORF">CP970_22095</name>
</gene>
<evidence type="ECO:0000256" key="3">
    <source>
        <dbReference type="ARBA" id="ARBA00023163"/>
    </source>
</evidence>